<accession>A0A1X0QYM7</accession>
<name>A0A1X0QYM7_RHIZD</name>
<feature type="non-terminal residue" evidence="7">
    <location>
        <position position="1"/>
    </location>
</feature>
<gene>
    <name evidence="7" type="ORF">BCV72DRAFT_186743</name>
</gene>
<evidence type="ECO:0000259" key="6">
    <source>
        <dbReference type="PROSITE" id="PS50157"/>
    </source>
</evidence>
<dbReference type="InterPro" id="IPR013087">
    <property type="entry name" value="Znf_C2H2_type"/>
</dbReference>
<dbReference type="PANTHER" id="PTHR23057:SF0">
    <property type="entry name" value="JUXTAPOSED WITH ANOTHER ZINC FINGER PROTEIN 1"/>
    <property type="match status" value="1"/>
</dbReference>
<keyword evidence="2" id="KW-0677">Repeat</keyword>
<dbReference type="VEuPathDB" id="FungiDB:BCV72DRAFT_186743"/>
<dbReference type="PROSITE" id="PS00028">
    <property type="entry name" value="ZINC_FINGER_C2H2_1"/>
    <property type="match status" value="1"/>
</dbReference>
<dbReference type="OrthoDB" id="3269380at2759"/>
<evidence type="ECO:0000256" key="3">
    <source>
        <dbReference type="ARBA" id="ARBA00022771"/>
    </source>
</evidence>
<dbReference type="InterPro" id="IPR036236">
    <property type="entry name" value="Znf_C2H2_sf"/>
</dbReference>
<reference evidence="7" key="1">
    <citation type="journal article" date="2016" name="Proc. Natl. Acad. Sci. U.S.A.">
        <title>Lipid metabolic changes in an early divergent fungus govern the establishment of a mutualistic symbiosis with endobacteria.</title>
        <authorList>
            <person name="Lastovetsky O.A."/>
            <person name="Gaspar M.L."/>
            <person name="Mondo S.J."/>
            <person name="LaButti K.M."/>
            <person name="Sandor L."/>
            <person name="Grigoriev I.V."/>
            <person name="Henry S.A."/>
            <person name="Pawlowska T.E."/>
        </authorList>
    </citation>
    <scope>NUCLEOTIDE SEQUENCE [LARGE SCALE GENOMIC DNA]</scope>
    <source>
        <strain evidence="7">ATCC 52814</strain>
    </source>
</reference>
<dbReference type="SUPFAM" id="SSF57667">
    <property type="entry name" value="beta-beta-alpha zinc fingers"/>
    <property type="match status" value="1"/>
</dbReference>
<dbReference type="PROSITE" id="PS50157">
    <property type="entry name" value="ZINC_FINGER_C2H2_2"/>
    <property type="match status" value="1"/>
</dbReference>
<feature type="non-terminal residue" evidence="7">
    <location>
        <position position="66"/>
    </location>
</feature>
<dbReference type="GO" id="GO:0008270">
    <property type="term" value="F:zinc ion binding"/>
    <property type="evidence" value="ECO:0007669"/>
    <property type="project" value="UniProtKB-KW"/>
</dbReference>
<evidence type="ECO:0000256" key="2">
    <source>
        <dbReference type="ARBA" id="ARBA00022737"/>
    </source>
</evidence>
<evidence type="ECO:0000313" key="7">
    <source>
        <dbReference type="EMBL" id="ORE04870.1"/>
    </source>
</evidence>
<sequence>CGVAGCFASFSASNGLFYHMKNSHSNLEQTEKPYRCAVPNCTKRYKNINGLQYHLREAKGSSGHGC</sequence>
<dbReference type="PANTHER" id="PTHR23057">
    <property type="entry name" value="JUXTAPOSED WITH ANOTHER ZINC FINGER PROTEIN 1"/>
    <property type="match status" value="1"/>
</dbReference>
<keyword evidence="1" id="KW-0479">Metal-binding</keyword>
<feature type="domain" description="C2H2-type" evidence="6">
    <location>
        <begin position="1"/>
        <end position="29"/>
    </location>
</feature>
<proteinExistence type="predicted"/>
<evidence type="ECO:0000256" key="1">
    <source>
        <dbReference type="ARBA" id="ARBA00022723"/>
    </source>
</evidence>
<protein>
    <recommendedName>
        <fullName evidence="6">C2H2-type domain-containing protein</fullName>
    </recommendedName>
</protein>
<evidence type="ECO:0000256" key="5">
    <source>
        <dbReference type="PROSITE-ProRule" id="PRU00042"/>
    </source>
</evidence>
<dbReference type="Proteomes" id="UP000242414">
    <property type="component" value="Unassembled WGS sequence"/>
</dbReference>
<dbReference type="GO" id="GO:0005634">
    <property type="term" value="C:nucleus"/>
    <property type="evidence" value="ECO:0007669"/>
    <property type="project" value="TreeGrafter"/>
</dbReference>
<keyword evidence="3 5" id="KW-0863">Zinc-finger</keyword>
<organism evidence="7">
    <name type="scientific">Rhizopus microsporus var. microsporus</name>
    <dbReference type="NCBI Taxonomy" id="86635"/>
    <lineage>
        <taxon>Eukaryota</taxon>
        <taxon>Fungi</taxon>
        <taxon>Fungi incertae sedis</taxon>
        <taxon>Mucoromycota</taxon>
        <taxon>Mucoromycotina</taxon>
        <taxon>Mucoromycetes</taxon>
        <taxon>Mucorales</taxon>
        <taxon>Mucorineae</taxon>
        <taxon>Rhizopodaceae</taxon>
        <taxon>Rhizopus</taxon>
    </lineage>
</organism>
<dbReference type="Gene3D" id="3.30.160.60">
    <property type="entry name" value="Classic Zinc Finger"/>
    <property type="match status" value="1"/>
</dbReference>
<dbReference type="InterPro" id="IPR051580">
    <property type="entry name" value="ZnF-Chromatin_assoc"/>
</dbReference>
<dbReference type="EMBL" id="KV921959">
    <property type="protein sequence ID" value="ORE04870.1"/>
    <property type="molecule type" value="Genomic_DNA"/>
</dbReference>
<dbReference type="AlphaFoldDB" id="A0A1X0QYM7"/>
<keyword evidence="4" id="KW-0862">Zinc</keyword>
<evidence type="ECO:0000256" key="4">
    <source>
        <dbReference type="ARBA" id="ARBA00022833"/>
    </source>
</evidence>